<proteinExistence type="predicted"/>
<comment type="caution">
    <text evidence="2">The sequence shown here is derived from an EMBL/GenBank/DDBJ whole genome shotgun (WGS) entry which is preliminary data.</text>
</comment>
<dbReference type="RefSeq" id="WP_103128557.1">
    <property type="nucleotide sequence ID" value="NZ_BFAG01000003.1"/>
</dbReference>
<keyword evidence="1" id="KW-0472">Membrane</keyword>
<keyword evidence="1" id="KW-1133">Transmembrane helix</keyword>
<evidence type="ECO:0000313" key="2">
    <source>
        <dbReference type="EMBL" id="GBF05119.1"/>
    </source>
</evidence>
<accession>A0A2I9CTK9</accession>
<gene>
    <name evidence="2" type="ORF">DAERI_030285</name>
</gene>
<dbReference type="AlphaFoldDB" id="A0A2I9CTK9"/>
<name>A0A2I9CTK9_9DEIO</name>
<sequence>MAPSVTTLYTAARTGSRVVRFLVQPATRHGGVFRDPWQSPGGPDHPVRRGASLLRRALGLLVLIVLSVLGALLLVPLLALLGLGTALGSDVAGWMLGFTLLLAALGAVWTARRASRLITAVDEPEPVTLDAPGGLRRDDETGLLALLRVGERALPAPARSALHVTVIATRDALRATADDTSLSREAYDARQAAREDLPELMRTYRAAPRSPETDRLFLGQLDLIGRRMQGIVQERRGQQARTLEAQRRYLESKYGEEEG</sequence>
<evidence type="ECO:0000256" key="1">
    <source>
        <dbReference type="SAM" id="Phobius"/>
    </source>
</evidence>
<protein>
    <submittedName>
        <fullName evidence="2">Uncharacterized protein</fullName>
    </submittedName>
</protein>
<evidence type="ECO:0000313" key="3">
    <source>
        <dbReference type="Proteomes" id="UP000236569"/>
    </source>
</evidence>
<feature type="transmembrane region" description="Helical" evidence="1">
    <location>
        <begin position="91"/>
        <end position="111"/>
    </location>
</feature>
<reference evidence="3" key="1">
    <citation type="submission" date="2018-01" db="EMBL/GenBank/DDBJ databases">
        <title>Draft Genome Sequence of the Radioresistant Bacterium Deinococcus aerius TR0125, Isolated from the Higher Atmosphere above Japan.</title>
        <authorList>
            <person name="Satoh K."/>
            <person name="Arai H."/>
            <person name="Sanzen T."/>
            <person name="Kawaguchi Y."/>
            <person name="Hayashi H."/>
            <person name="Yokobori S."/>
            <person name="Yamagishi A."/>
            <person name="Oono Y."/>
            <person name="Narumi I."/>
        </authorList>
    </citation>
    <scope>NUCLEOTIDE SEQUENCE [LARGE SCALE GENOMIC DNA]</scope>
    <source>
        <strain evidence="3">TR0125</strain>
    </source>
</reference>
<feature type="transmembrane region" description="Helical" evidence="1">
    <location>
        <begin position="58"/>
        <end position="79"/>
    </location>
</feature>
<keyword evidence="1" id="KW-0812">Transmembrane</keyword>
<dbReference type="Proteomes" id="UP000236569">
    <property type="component" value="Unassembled WGS sequence"/>
</dbReference>
<organism evidence="2 3">
    <name type="scientific">Deinococcus aerius</name>
    <dbReference type="NCBI Taxonomy" id="200253"/>
    <lineage>
        <taxon>Bacteria</taxon>
        <taxon>Thermotogati</taxon>
        <taxon>Deinococcota</taxon>
        <taxon>Deinococci</taxon>
        <taxon>Deinococcales</taxon>
        <taxon>Deinococcaceae</taxon>
        <taxon>Deinococcus</taxon>
    </lineage>
</organism>
<dbReference type="OrthoDB" id="74177at2"/>
<keyword evidence="3" id="KW-1185">Reference proteome</keyword>
<dbReference type="EMBL" id="BFAG01000003">
    <property type="protein sequence ID" value="GBF05119.1"/>
    <property type="molecule type" value="Genomic_DNA"/>
</dbReference>